<reference evidence="3 4" key="1">
    <citation type="submission" date="2021-08" db="EMBL/GenBank/DDBJ databases">
        <title>Draft Genome Sequence of Phanerochaete sordida strain YK-624.</title>
        <authorList>
            <person name="Mori T."/>
            <person name="Dohra H."/>
            <person name="Suzuki T."/>
            <person name="Kawagishi H."/>
            <person name="Hirai H."/>
        </authorList>
    </citation>
    <scope>NUCLEOTIDE SEQUENCE [LARGE SCALE GENOMIC DNA]</scope>
    <source>
        <strain evidence="3 4">YK-624</strain>
    </source>
</reference>
<organism evidence="3 4">
    <name type="scientific">Phanerochaete sordida</name>
    <dbReference type="NCBI Taxonomy" id="48140"/>
    <lineage>
        <taxon>Eukaryota</taxon>
        <taxon>Fungi</taxon>
        <taxon>Dikarya</taxon>
        <taxon>Basidiomycota</taxon>
        <taxon>Agaricomycotina</taxon>
        <taxon>Agaricomycetes</taxon>
        <taxon>Polyporales</taxon>
        <taxon>Phanerochaetaceae</taxon>
        <taxon>Phanerochaete</taxon>
    </lineage>
</organism>
<dbReference type="OrthoDB" id="2767605at2759"/>
<feature type="compositionally biased region" description="Basic and acidic residues" evidence="1">
    <location>
        <begin position="46"/>
        <end position="69"/>
    </location>
</feature>
<sequence length="288" mass="33090">MEEEPRISISVPRQIHEDIVLLQGQEIIRIRDLLQSSEPRLEALREENERIQAEHEETVKELEELRSRPPPEPPTPPEPPKPPTIDDIVKLVSPRAQFRNAQRLPAYGSFQIPAFFVGRSPRRCVNALRNRVGYLRVVVFRGGEERWLDHFSTCIVVRPDKRRRRDGAWVDTKLLRPHRSVNVVASVFGRWYYLGTYQCAAVATLDAESWDDLPEKSQRGVLRFMAHNDDRREARDGILRGDVGLHRIELRRTGFDDAVQDSLVAAGQRQVEVPDTDGSYESEGGPYD</sequence>
<comment type="caution">
    <text evidence="3">The sequence shown here is derived from an EMBL/GenBank/DDBJ whole genome shotgun (WGS) entry which is preliminary data.</text>
</comment>
<keyword evidence="4" id="KW-1185">Reference proteome</keyword>
<dbReference type="Pfam" id="PF20411">
    <property type="entry name" value="DUF6697"/>
    <property type="match status" value="1"/>
</dbReference>
<accession>A0A9P3GQ14</accession>
<dbReference type="InterPro" id="IPR046520">
    <property type="entry name" value="DUF6697"/>
</dbReference>
<dbReference type="AlphaFoldDB" id="A0A9P3GQ14"/>
<evidence type="ECO:0000313" key="4">
    <source>
        <dbReference type="Proteomes" id="UP000703269"/>
    </source>
</evidence>
<feature type="region of interest" description="Disordered" evidence="1">
    <location>
        <begin position="46"/>
        <end position="84"/>
    </location>
</feature>
<dbReference type="EMBL" id="BPQB01000109">
    <property type="protein sequence ID" value="GJE99427.1"/>
    <property type="molecule type" value="Genomic_DNA"/>
</dbReference>
<evidence type="ECO:0000259" key="2">
    <source>
        <dbReference type="Pfam" id="PF20411"/>
    </source>
</evidence>
<dbReference type="Proteomes" id="UP000703269">
    <property type="component" value="Unassembled WGS sequence"/>
</dbReference>
<feature type="region of interest" description="Disordered" evidence="1">
    <location>
        <begin position="266"/>
        <end position="288"/>
    </location>
</feature>
<proteinExistence type="predicted"/>
<feature type="compositionally biased region" description="Pro residues" evidence="1">
    <location>
        <begin position="70"/>
        <end position="83"/>
    </location>
</feature>
<feature type="domain" description="DUF6697" evidence="2">
    <location>
        <begin position="186"/>
        <end position="240"/>
    </location>
</feature>
<gene>
    <name evidence="3" type="ORF">PsYK624_156890</name>
</gene>
<name>A0A9P3GQ14_9APHY</name>
<evidence type="ECO:0000256" key="1">
    <source>
        <dbReference type="SAM" id="MobiDB-lite"/>
    </source>
</evidence>
<evidence type="ECO:0000313" key="3">
    <source>
        <dbReference type="EMBL" id="GJE99427.1"/>
    </source>
</evidence>
<protein>
    <recommendedName>
        <fullName evidence="2">DUF6697 domain-containing protein</fullName>
    </recommendedName>
</protein>